<sequence length="258" mass="29544">MRVWHQRSGNRVRILRRRRSWFRVLLAPVAALAVITLGILGVRQVQRFLFTAQMFTVRQVLVSGNRQVPGAEIVRMMNLSAGINLFSVDLHKAGERIRRIRWIREVALHRQLPDTLRVNVQERSPFALVEAQSRFLVDREGIVLEEGVLRELYRLPVLAGVGGLRKTPEGKLEGERLLLGMSILGEIHRAKLVEEPFVVTLAPRGRVLLKVEGKPEIRLQPPAIMEQLNRLQSLPGIWREEPGREYIDLTFANMVVIK</sequence>
<comment type="caution">
    <text evidence="11">The sequence shown here is derived from an EMBL/GenBank/DDBJ whole genome shotgun (WGS) entry which is preliminary data.</text>
</comment>
<evidence type="ECO:0000259" key="10">
    <source>
        <dbReference type="PROSITE" id="PS51779"/>
    </source>
</evidence>
<dbReference type="EMBL" id="JACPSX010000104">
    <property type="protein sequence ID" value="MBI3014584.1"/>
    <property type="molecule type" value="Genomic_DNA"/>
</dbReference>
<dbReference type="AlphaFoldDB" id="A0A932GP94"/>
<evidence type="ECO:0000256" key="7">
    <source>
        <dbReference type="ARBA" id="ARBA00023136"/>
    </source>
</evidence>
<evidence type="ECO:0000313" key="12">
    <source>
        <dbReference type="Proteomes" id="UP000741360"/>
    </source>
</evidence>
<evidence type="ECO:0000256" key="8">
    <source>
        <dbReference type="ARBA" id="ARBA00023306"/>
    </source>
</evidence>
<keyword evidence="7 9" id="KW-0472">Membrane</keyword>
<keyword evidence="6 9" id="KW-1133">Transmembrane helix</keyword>
<evidence type="ECO:0000256" key="3">
    <source>
        <dbReference type="ARBA" id="ARBA00022519"/>
    </source>
</evidence>
<evidence type="ECO:0000256" key="2">
    <source>
        <dbReference type="ARBA" id="ARBA00022475"/>
    </source>
</evidence>
<feature type="transmembrane region" description="Helical" evidence="9">
    <location>
        <begin position="21"/>
        <end position="42"/>
    </location>
</feature>
<dbReference type="GO" id="GO:0016020">
    <property type="term" value="C:membrane"/>
    <property type="evidence" value="ECO:0007669"/>
    <property type="project" value="UniProtKB-SubCell"/>
</dbReference>
<keyword evidence="3" id="KW-0997">Cell inner membrane</keyword>
<evidence type="ECO:0000256" key="4">
    <source>
        <dbReference type="ARBA" id="ARBA00022618"/>
    </source>
</evidence>
<keyword evidence="5 9" id="KW-0812">Transmembrane</keyword>
<dbReference type="PROSITE" id="PS51779">
    <property type="entry name" value="POTRA"/>
    <property type="match status" value="1"/>
</dbReference>
<gene>
    <name evidence="11" type="ORF">HYY65_05905</name>
</gene>
<dbReference type="Pfam" id="PF08478">
    <property type="entry name" value="POTRA_1"/>
    <property type="match status" value="1"/>
</dbReference>
<evidence type="ECO:0000256" key="5">
    <source>
        <dbReference type="ARBA" id="ARBA00022692"/>
    </source>
</evidence>
<evidence type="ECO:0000256" key="9">
    <source>
        <dbReference type="SAM" id="Phobius"/>
    </source>
</evidence>
<protein>
    <submittedName>
        <fullName evidence="11">FtsQ-type POTRA domain-containing protein</fullName>
    </submittedName>
</protein>
<dbReference type="Pfam" id="PF03799">
    <property type="entry name" value="FtsQ_DivIB_C"/>
    <property type="match status" value="1"/>
</dbReference>
<dbReference type="Gene3D" id="3.10.20.310">
    <property type="entry name" value="membrane protein fhac"/>
    <property type="match status" value="1"/>
</dbReference>
<name>A0A932GP94_UNCTE</name>
<keyword evidence="8" id="KW-0131">Cell cycle</keyword>
<feature type="domain" description="POTRA" evidence="10">
    <location>
        <begin position="55"/>
        <end position="123"/>
    </location>
</feature>
<evidence type="ECO:0000256" key="1">
    <source>
        <dbReference type="ARBA" id="ARBA00004370"/>
    </source>
</evidence>
<proteinExistence type="predicted"/>
<reference evidence="11" key="1">
    <citation type="submission" date="2020-07" db="EMBL/GenBank/DDBJ databases">
        <title>Huge and variable diversity of episymbiotic CPR bacteria and DPANN archaea in groundwater ecosystems.</title>
        <authorList>
            <person name="He C.Y."/>
            <person name="Keren R."/>
            <person name="Whittaker M."/>
            <person name="Farag I.F."/>
            <person name="Doudna J."/>
            <person name="Cate J.H.D."/>
            <person name="Banfield J.F."/>
        </authorList>
    </citation>
    <scope>NUCLEOTIDE SEQUENCE</scope>
    <source>
        <strain evidence="11">NC_groundwater_717_Ag_S-0.2um_59_8</strain>
    </source>
</reference>
<evidence type="ECO:0000313" key="11">
    <source>
        <dbReference type="EMBL" id="MBI3014584.1"/>
    </source>
</evidence>
<dbReference type="InterPro" id="IPR005548">
    <property type="entry name" value="Cell_div_FtsQ/DivIB_C"/>
</dbReference>
<keyword evidence="4" id="KW-0132">Cell division</keyword>
<keyword evidence="2" id="KW-1003">Cell membrane</keyword>
<dbReference type="InterPro" id="IPR026579">
    <property type="entry name" value="FtsQ"/>
</dbReference>
<comment type="subcellular location">
    <subcellularLocation>
        <location evidence="1">Membrane</location>
    </subcellularLocation>
</comment>
<dbReference type="InterPro" id="IPR013685">
    <property type="entry name" value="POTRA_FtsQ_type"/>
</dbReference>
<accession>A0A932GP94</accession>
<dbReference type="GO" id="GO:0090529">
    <property type="term" value="P:cell septum assembly"/>
    <property type="evidence" value="ECO:0007669"/>
    <property type="project" value="InterPro"/>
</dbReference>
<dbReference type="InterPro" id="IPR034746">
    <property type="entry name" value="POTRA"/>
</dbReference>
<dbReference type="PANTHER" id="PTHR35851:SF1">
    <property type="entry name" value="CELL DIVISION PROTEIN FTSQ"/>
    <property type="match status" value="1"/>
</dbReference>
<dbReference type="PANTHER" id="PTHR35851">
    <property type="entry name" value="CELL DIVISION PROTEIN FTSQ"/>
    <property type="match status" value="1"/>
</dbReference>
<dbReference type="Proteomes" id="UP000741360">
    <property type="component" value="Unassembled WGS sequence"/>
</dbReference>
<organism evidence="11 12">
    <name type="scientific">Tectimicrobiota bacterium</name>
    <dbReference type="NCBI Taxonomy" id="2528274"/>
    <lineage>
        <taxon>Bacteria</taxon>
        <taxon>Pseudomonadati</taxon>
        <taxon>Nitrospinota/Tectimicrobiota group</taxon>
        <taxon>Candidatus Tectimicrobiota</taxon>
    </lineage>
</organism>
<evidence type="ECO:0000256" key="6">
    <source>
        <dbReference type="ARBA" id="ARBA00022989"/>
    </source>
</evidence>